<keyword evidence="1" id="KW-0145">Chemotaxis</keyword>
<feature type="compositionally biased region" description="Basic and acidic residues" evidence="4">
    <location>
        <begin position="707"/>
        <end position="720"/>
    </location>
</feature>
<accession>A0ABN6DBS7</accession>
<feature type="domain" description="HAMP" evidence="7">
    <location>
        <begin position="521"/>
        <end position="567"/>
    </location>
</feature>
<proteinExistence type="inferred from homology"/>
<protein>
    <recommendedName>
        <fullName evidence="10">Methyl-accepting chemotaxis protein</fullName>
    </recommendedName>
</protein>
<comment type="similarity">
    <text evidence="2">Belongs to the methyl-accepting chemotaxis (MCP) protein family.</text>
</comment>
<dbReference type="Pfam" id="PF18947">
    <property type="entry name" value="HAMP_2"/>
    <property type="match status" value="1"/>
</dbReference>
<keyword evidence="3" id="KW-0807">Transducer</keyword>
<feature type="region of interest" description="Disordered" evidence="4">
    <location>
        <begin position="684"/>
        <end position="738"/>
    </location>
</feature>
<dbReference type="SUPFAM" id="SSF58104">
    <property type="entry name" value="Methyl-accepting chemotaxis protein (MCP) signaling domain"/>
    <property type="match status" value="1"/>
</dbReference>
<dbReference type="InterPro" id="IPR051310">
    <property type="entry name" value="MCP_chemotaxis"/>
</dbReference>
<feature type="domain" description="Methyl-accepting transducer" evidence="6">
    <location>
        <begin position="572"/>
        <end position="686"/>
    </location>
</feature>
<dbReference type="Pfam" id="PF00015">
    <property type="entry name" value="MCPsignal"/>
    <property type="match status" value="1"/>
</dbReference>
<sequence length="738" mass="78556">MNRTQLSIKTRVLWGFALPILLFIGFTAWFSSQMTQVKNSLNHVSGQSVEYALLATAMDKNVVQIQQFLSDVSATQGKDGLDDGFKNAQTNFDELNTALAKFESHFAAVNDVASVKLVQSIKADAAAYFASGNVMARAFVTGGPVLGNKLMGGFDAASEKLQKALTPFVAAQVRNMKVDLAAASAKTDQVSQIGIIFVVLAVVLAVTVALWITASITRPLKRALSVARDVASGNVSAHIEVDNSEVGQLMAPLAKMQSTFKDFEAAQTEMARQHAAGMLDYTMPLNQLEGAYRGMAQSINALVQSHIAVKMQVVEVVSAYTQGKLEVQMERLPGQKARVTEAIDSVQRAMKAAAEAAAFNERIRLSLDSLPVCVTVSNDQAQLIHATPPAKELLKLFGGNNFDTDQFYGNKLSSLFKNPEDAGKFDQAVRSGETVDMQIQGRQLRLLARPVHNSAGQPIGRITQWQDRTDEIASENEVAEIVTAAANGDLSRRVNLQGKTGFFGVLATAMNQLIDTSEGVITDTAKALDALSQGDLTHRITRDYQGIFGQVKDNVNTTSEKLTTIVQEIRGAADALTGAANQVSATAQSLSQAASEQAASVEETTAQIDVMSASITQNSDNAKVTDGMATKTTKEAVDGGSAVSQTVTAMKQIAAKIGIVDDIAYQTNLLALNAAIEAARAGEHGKRLCGGSGRGEKAGRTQPGGGQRDRRTCGQQRDDGGEGGQTAGRNSAKHPEDE</sequence>
<feature type="transmembrane region" description="Helical" evidence="5">
    <location>
        <begin position="12"/>
        <end position="30"/>
    </location>
</feature>
<evidence type="ECO:0000256" key="3">
    <source>
        <dbReference type="PROSITE-ProRule" id="PRU00284"/>
    </source>
</evidence>
<keyword evidence="5" id="KW-1133">Transmembrane helix</keyword>
<evidence type="ECO:0000259" key="6">
    <source>
        <dbReference type="PROSITE" id="PS50111"/>
    </source>
</evidence>
<dbReference type="PANTHER" id="PTHR43531">
    <property type="entry name" value="PROTEIN ICFG"/>
    <property type="match status" value="1"/>
</dbReference>
<dbReference type="Pfam" id="PF18575">
    <property type="entry name" value="HAMP_N3"/>
    <property type="match status" value="1"/>
</dbReference>
<dbReference type="Gene3D" id="1.10.287.950">
    <property type="entry name" value="Methyl-accepting chemotaxis protein"/>
    <property type="match status" value="1"/>
</dbReference>
<dbReference type="Proteomes" id="UP000824366">
    <property type="component" value="Chromosome"/>
</dbReference>
<feature type="domain" description="HAMP" evidence="7">
    <location>
        <begin position="214"/>
        <end position="265"/>
    </location>
</feature>
<evidence type="ECO:0008006" key="10">
    <source>
        <dbReference type="Google" id="ProtNLM"/>
    </source>
</evidence>
<dbReference type="EMBL" id="AP024238">
    <property type="protein sequence ID" value="BCO29385.1"/>
    <property type="molecule type" value="Genomic_DNA"/>
</dbReference>
<name>A0ABN6DBS7_9BURK</name>
<dbReference type="Pfam" id="PF21927">
    <property type="entry name" value="McpB_HAMP_2"/>
    <property type="match status" value="1"/>
</dbReference>
<evidence type="ECO:0000313" key="8">
    <source>
        <dbReference type="EMBL" id="BCO29385.1"/>
    </source>
</evidence>
<evidence type="ECO:0000256" key="4">
    <source>
        <dbReference type="SAM" id="MobiDB-lite"/>
    </source>
</evidence>
<dbReference type="InterPro" id="IPR004089">
    <property type="entry name" value="MCPsignal_dom"/>
</dbReference>
<dbReference type="CDD" id="cd06225">
    <property type="entry name" value="HAMP"/>
    <property type="match status" value="1"/>
</dbReference>
<keyword evidence="5" id="KW-0472">Membrane</keyword>
<dbReference type="InterPro" id="IPR003660">
    <property type="entry name" value="HAMP_dom"/>
</dbReference>
<dbReference type="Gene3D" id="1.20.120.1530">
    <property type="match status" value="1"/>
</dbReference>
<gene>
    <name evidence="8" type="ORF">MIZ03_4308</name>
</gene>
<dbReference type="PROSITE" id="PS50111">
    <property type="entry name" value="CHEMOTAXIS_TRANSDUC_2"/>
    <property type="match status" value="1"/>
</dbReference>
<dbReference type="PANTHER" id="PTHR43531:SF11">
    <property type="entry name" value="METHYL-ACCEPTING CHEMOTAXIS PROTEIN 3"/>
    <property type="match status" value="1"/>
</dbReference>
<keyword evidence="9" id="KW-1185">Reference proteome</keyword>
<dbReference type="PROSITE" id="PS50885">
    <property type="entry name" value="HAMP"/>
    <property type="match status" value="2"/>
</dbReference>
<evidence type="ECO:0000259" key="7">
    <source>
        <dbReference type="PROSITE" id="PS50885"/>
    </source>
</evidence>
<evidence type="ECO:0000256" key="1">
    <source>
        <dbReference type="ARBA" id="ARBA00022500"/>
    </source>
</evidence>
<keyword evidence="5" id="KW-0812">Transmembrane</keyword>
<dbReference type="SMART" id="SM00304">
    <property type="entry name" value="HAMP"/>
    <property type="match status" value="2"/>
</dbReference>
<dbReference type="Gene3D" id="3.30.450.20">
    <property type="entry name" value="PAS domain"/>
    <property type="match status" value="1"/>
</dbReference>
<reference evidence="8 9" key="1">
    <citation type="journal article" date="2021" name="Microbiol. Spectr.">
        <title>A Single Bacterium Capable of Oxidation and Reduction of Iron at Circumneutral pH.</title>
        <authorList>
            <person name="Kato S."/>
            <person name="Ohkuma M."/>
        </authorList>
    </citation>
    <scope>NUCLEOTIDE SEQUENCE [LARGE SCALE GENOMIC DNA]</scope>
    <source>
        <strain evidence="8 9">MIZ03</strain>
    </source>
</reference>
<dbReference type="InterPro" id="IPR041395">
    <property type="entry name" value="McpB_HAMP_3rd"/>
</dbReference>
<dbReference type="InterPro" id="IPR054421">
    <property type="entry name" value="McpB_HAMP_2nd"/>
</dbReference>
<dbReference type="SUPFAM" id="SSF158472">
    <property type="entry name" value="HAMP domain-like"/>
    <property type="match status" value="1"/>
</dbReference>
<evidence type="ECO:0000256" key="5">
    <source>
        <dbReference type="SAM" id="Phobius"/>
    </source>
</evidence>
<dbReference type="Pfam" id="PF00672">
    <property type="entry name" value="HAMP"/>
    <property type="match status" value="1"/>
</dbReference>
<evidence type="ECO:0000256" key="2">
    <source>
        <dbReference type="ARBA" id="ARBA00029447"/>
    </source>
</evidence>
<organism evidence="8 9">
    <name type="scientific">Rhodoferax lithotrophicus</name>
    <dbReference type="NCBI Taxonomy" id="2798804"/>
    <lineage>
        <taxon>Bacteria</taxon>
        <taxon>Pseudomonadati</taxon>
        <taxon>Pseudomonadota</taxon>
        <taxon>Betaproteobacteria</taxon>
        <taxon>Burkholderiales</taxon>
        <taxon>Comamonadaceae</taxon>
        <taxon>Rhodoferax</taxon>
    </lineage>
</organism>
<evidence type="ECO:0000313" key="9">
    <source>
        <dbReference type="Proteomes" id="UP000824366"/>
    </source>
</evidence>
<feature type="transmembrane region" description="Helical" evidence="5">
    <location>
        <begin position="193"/>
        <end position="212"/>
    </location>
</feature>